<evidence type="ECO:0000256" key="10">
    <source>
        <dbReference type="SAM" id="Phobius"/>
    </source>
</evidence>
<feature type="transmembrane region" description="Helical" evidence="10">
    <location>
        <begin position="117"/>
        <end position="138"/>
    </location>
</feature>
<evidence type="ECO:0000256" key="3">
    <source>
        <dbReference type="ARBA" id="ARBA00022553"/>
    </source>
</evidence>
<feature type="domain" description="Histidine kinase" evidence="11">
    <location>
        <begin position="487"/>
        <end position="691"/>
    </location>
</feature>
<dbReference type="Pfam" id="PF00512">
    <property type="entry name" value="HisKA"/>
    <property type="match status" value="1"/>
</dbReference>
<dbReference type="EMBL" id="CP019698">
    <property type="protein sequence ID" value="AQS58067.1"/>
    <property type="molecule type" value="Genomic_DNA"/>
</dbReference>
<keyword evidence="10" id="KW-0472">Membrane</keyword>
<dbReference type="CDD" id="cd00082">
    <property type="entry name" value="HisKA"/>
    <property type="match status" value="1"/>
</dbReference>
<dbReference type="Gene3D" id="1.10.287.130">
    <property type="match status" value="1"/>
</dbReference>
<dbReference type="InterPro" id="IPR036097">
    <property type="entry name" value="HisK_dim/P_sf"/>
</dbReference>
<feature type="domain" description="PAC" evidence="13">
    <location>
        <begin position="283"/>
        <end position="335"/>
    </location>
</feature>
<evidence type="ECO:0000256" key="8">
    <source>
        <dbReference type="ARBA" id="ARBA00023012"/>
    </source>
</evidence>
<evidence type="ECO:0000256" key="4">
    <source>
        <dbReference type="ARBA" id="ARBA00022679"/>
    </source>
</evidence>
<dbReference type="SUPFAM" id="SSF55874">
    <property type="entry name" value="ATPase domain of HSP90 chaperone/DNA topoisomerase II/histidine kinase"/>
    <property type="match status" value="1"/>
</dbReference>
<dbReference type="InterPro" id="IPR003661">
    <property type="entry name" value="HisK_dim/P_dom"/>
</dbReference>
<dbReference type="InterPro" id="IPR005467">
    <property type="entry name" value="His_kinase_dom"/>
</dbReference>
<feature type="transmembrane region" description="Helical" evidence="10">
    <location>
        <begin position="92"/>
        <end position="111"/>
    </location>
</feature>
<dbReference type="KEGG" id="dfg:B0537_02525"/>
<dbReference type="PROSITE" id="PS50109">
    <property type="entry name" value="HIS_KIN"/>
    <property type="match status" value="1"/>
</dbReference>
<dbReference type="InterPro" id="IPR000014">
    <property type="entry name" value="PAS"/>
</dbReference>
<evidence type="ECO:0000313" key="15">
    <source>
        <dbReference type="Proteomes" id="UP000189464"/>
    </source>
</evidence>
<evidence type="ECO:0000256" key="9">
    <source>
        <dbReference type="SAM" id="Coils"/>
    </source>
</evidence>
<accession>A0A1S6ITI2</accession>
<evidence type="ECO:0000256" key="5">
    <source>
        <dbReference type="ARBA" id="ARBA00022741"/>
    </source>
</evidence>
<dbReference type="InterPro" id="IPR001610">
    <property type="entry name" value="PAC"/>
</dbReference>
<dbReference type="InterPro" id="IPR013655">
    <property type="entry name" value="PAS_fold_3"/>
</dbReference>
<dbReference type="Pfam" id="PF08447">
    <property type="entry name" value="PAS_3"/>
    <property type="match status" value="1"/>
</dbReference>
<proteinExistence type="predicted"/>
<evidence type="ECO:0000256" key="6">
    <source>
        <dbReference type="ARBA" id="ARBA00022777"/>
    </source>
</evidence>
<name>A0A1S6ITI2_9FIRM</name>
<keyword evidence="10" id="KW-1133">Transmembrane helix</keyword>
<dbReference type="SMART" id="SM00086">
    <property type="entry name" value="PAC"/>
    <property type="match status" value="2"/>
</dbReference>
<evidence type="ECO:0000259" key="13">
    <source>
        <dbReference type="PROSITE" id="PS50113"/>
    </source>
</evidence>
<dbReference type="PANTHER" id="PTHR43065:SF46">
    <property type="entry name" value="C4-DICARBOXYLATE TRANSPORT SENSOR PROTEIN DCTB"/>
    <property type="match status" value="1"/>
</dbReference>
<dbReference type="PROSITE" id="PS50112">
    <property type="entry name" value="PAS"/>
    <property type="match status" value="1"/>
</dbReference>
<dbReference type="PRINTS" id="PR00344">
    <property type="entry name" value="BCTRLSENSOR"/>
</dbReference>
<evidence type="ECO:0000256" key="1">
    <source>
        <dbReference type="ARBA" id="ARBA00000085"/>
    </source>
</evidence>
<dbReference type="EC" id="2.7.13.3" evidence="2"/>
<keyword evidence="4" id="KW-0808">Transferase</keyword>
<keyword evidence="7" id="KW-0067">ATP-binding</keyword>
<dbReference type="InterPro" id="IPR035965">
    <property type="entry name" value="PAS-like_dom_sf"/>
</dbReference>
<feature type="transmembrane region" description="Helical" evidence="10">
    <location>
        <begin position="150"/>
        <end position="171"/>
    </location>
</feature>
<dbReference type="GO" id="GO:0005524">
    <property type="term" value="F:ATP binding"/>
    <property type="evidence" value="ECO:0007669"/>
    <property type="project" value="UniProtKB-KW"/>
</dbReference>
<evidence type="ECO:0000259" key="12">
    <source>
        <dbReference type="PROSITE" id="PS50112"/>
    </source>
</evidence>
<evidence type="ECO:0000259" key="11">
    <source>
        <dbReference type="PROSITE" id="PS50109"/>
    </source>
</evidence>
<dbReference type="InterPro" id="IPR003594">
    <property type="entry name" value="HATPase_dom"/>
</dbReference>
<feature type="transmembrane region" description="Helical" evidence="10">
    <location>
        <begin position="61"/>
        <end position="80"/>
    </location>
</feature>
<evidence type="ECO:0000256" key="2">
    <source>
        <dbReference type="ARBA" id="ARBA00012438"/>
    </source>
</evidence>
<dbReference type="SMART" id="SM00091">
    <property type="entry name" value="PAS"/>
    <property type="match status" value="2"/>
</dbReference>
<feature type="transmembrane region" description="Helical" evidence="10">
    <location>
        <begin position="37"/>
        <end position="55"/>
    </location>
</feature>
<dbReference type="PROSITE" id="PS50113">
    <property type="entry name" value="PAC"/>
    <property type="match status" value="1"/>
</dbReference>
<dbReference type="Gene3D" id="3.30.450.20">
    <property type="entry name" value="PAS domain"/>
    <property type="match status" value="2"/>
</dbReference>
<dbReference type="NCBIfam" id="TIGR00229">
    <property type="entry name" value="sensory_box"/>
    <property type="match status" value="2"/>
</dbReference>
<dbReference type="Pfam" id="PF02518">
    <property type="entry name" value="HATPase_c"/>
    <property type="match status" value="1"/>
</dbReference>
<keyword evidence="3" id="KW-0597">Phosphoprotein</keyword>
<evidence type="ECO:0000256" key="7">
    <source>
        <dbReference type="ARBA" id="ARBA00022840"/>
    </source>
</evidence>
<sequence length="692" mass="79133">MPEYYISTFVTPAIFSFILSLVYFFLYKEEGQRYFKLWSMAWLINAQGYMILLIYQFEQSLFWASLMNASLVLGTLLLVLGTLNFSGKKANLSLYFISALGMVWYTFGFYFNISYILLNLPIFILVGTATILTGLIYLTLQEAKKTGKIITASSFLLIGLNNLMYPLSVWIHTPISFIYLVSMLAKLGITIGTLILHFERNKINLDKTQTSYKVLAENTTDIIFRYTFQPHQHLEYINPAFTTATGYACEEILSNPSLIKNILHPNYHHLAKQLLAEPLHSETTFEFAVYHKNGQIVYLESHSIPQYSSDGQLLAIEGIIRDVTQRKQMEEEIRMLEEQQKKQMKKALSMAEDRFSKAFYNSPYPMAIISKDYSNIHVNYSFEKSIGYQQQDFVSGKVNFKDFLTEKKEYLKLTKLLEQGVSIRNYKFKFINKAREEGIGLLSVEKIEFDNRESFLLAINDISDLKRMEKELTRLDRLNLIGQMAAGIGHEVRNPMTTVRGFLQMFRGREQYSELNKYFDLMISELDRVNSLITNFLSLAKKTPPELEPQNLNKIINNLRPLLETDALSQDKHILVELADIPEVYMNRNEIHQLILNLVRNGLEAMAKGGTIRLRTFMDGEEIVLAVTDEGSGIAPSVLEKLGTPFLTTKAEGTGLGLATCYSIADRHKARINVDTGPTGTTFFVRFHPSGP</sequence>
<dbReference type="InterPro" id="IPR036890">
    <property type="entry name" value="HATPase_C_sf"/>
</dbReference>
<dbReference type="SUPFAM" id="SSF47384">
    <property type="entry name" value="Homodimeric domain of signal transducing histidine kinase"/>
    <property type="match status" value="1"/>
</dbReference>
<feature type="coiled-coil region" evidence="9">
    <location>
        <begin position="319"/>
        <end position="354"/>
    </location>
</feature>
<dbReference type="InterPro" id="IPR000700">
    <property type="entry name" value="PAS-assoc_C"/>
</dbReference>
<keyword evidence="6" id="KW-0418">Kinase</keyword>
<dbReference type="GO" id="GO:0000155">
    <property type="term" value="F:phosphorelay sensor kinase activity"/>
    <property type="evidence" value="ECO:0007669"/>
    <property type="project" value="InterPro"/>
</dbReference>
<dbReference type="SMART" id="SM00387">
    <property type="entry name" value="HATPase_c"/>
    <property type="match status" value="1"/>
</dbReference>
<gene>
    <name evidence="14" type="ORF">B0537_02525</name>
</gene>
<comment type="catalytic activity">
    <reaction evidence="1">
        <text>ATP + protein L-histidine = ADP + protein N-phospho-L-histidine.</text>
        <dbReference type="EC" id="2.7.13.3"/>
    </reaction>
</comment>
<dbReference type="Proteomes" id="UP000189464">
    <property type="component" value="Chromosome"/>
</dbReference>
<keyword evidence="8" id="KW-0902">Two-component regulatory system</keyword>
<protein>
    <recommendedName>
        <fullName evidence="2">histidine kinase</fullName>
        <ecNumber evidence="2">2.7.13.3</ecNumber>
    </recommendedName>
</protein>
<feature type="transmembrane region" description="Helical" evidence="10">
    <location>
        <begin position="177"/>
        <end position="198"/>
    </location>
</feature>
<reference evidence="14 15" key="1">
    <citation type="journal article" date="2016" name="Int. J. Syst. Evol. Microbiol.">
        <title>Desulfotomaculum ferrireducens sp. nov., a moderately thermophilic sulfate-reducing and dissimilatory Fe(III)-reducing bacterium isolated from compost.</title>
        <authorList>
            <person name="Yang G."/>
            <person name="Guo J."/>
            <person name="Zhuang L."/>
            <person name="Yuan Y."/>
            <person name="Zhou S."/>
        </authorList>
    </citation>
    <scope>NUCLEOTIDE SEQUENCE [LARGE SCALE GENOMIC DNA]</scope>
    <source>
        <strain evidence="14 15">GSS09</strain>
    </source>
</reference>
<dbReference type="Pfam" id="PF13426">
    <property type="entry name" value="PAS_9"/>
    <property type="match status" value="1"/>
</dbReference>
<feature type="transmembrane region" description="Helical" evidence="10">
    <location>
        <begin position="6"/>
        <end position="25"/>
    </location>
</feature>
<keyword evidence="9" id="KW-0175">Coiled coil</keyword>
<feature type="domain" description="PAS" evidence="12">
    <location>
        <begin position="208"/>
        <end position="282"/>
    </location>
</feature>
<dbReference type="InterPro" id="IPR004358">
    <property type="entry name" value="Sig_transdc_His_kin-like_C"/>
</dbReference>
<keyword evidence="5" id="KW-0547">Nucleotide-binding</keyword>
<organism evidence="14 15">
    <name type="scientific">Desulforamulus ferrireducens</name>
    <dbReference type="NCBI Taxonomy" id="1833852"/>
    <lineage>
        <taxon>Bacteria</taxon>
        <taxon>Bacillati</taxon>
        <taxon>Bacillota</taxon>
        <taxon>Clostridia</taxon>
        <taxon>Eubacteriales</taxon>
        <taxon>Peptococcaceae</taxon>
        <taxon>Desulforamulus</taxon>
    </lineage>
</organism>
<dbReference type="Gene3D" id="3.30.565.10">
    <property type="entry name" value="Histidine kinase-like ATPase, C-terminal domain"/>
    <property type="match status" value="1"/>
</dbReference>
<dbReference type="AlphaFoldDB" id="A0A1S6ITI2"/>
<dbReference type="SMART" id="SM00388">
    <property type="entry name" value="HisKA"/>
    <property type="match status" value="1"/>
</dbReference>
<dbReference type="SUPFAM" id="SSF55785">
    <property type="entry name" value="PYP-like sensor domain (PAS domain)"/>
    <property type="match status" value="2"/>
</dbReference>
<evidence type="ECO:0000313" key="14">
    <source>
        <dbReference type="EMBL" id="AQS58067.1"/>
    </source>
</evidence>
<dbReference type="STRING" id="1833852.B0537_02525"/>
<dbReference type="PANTHER" id="PTHR43065">
    <property type="entry name" value="SENSOR HISTIDINE KINASE"/>
    <property type="match status" value="1"/>
</dbReference>
<keyword evidence="10" id="KW-0812">Transmembrane</keyword>
<dbReference type="CDD" id="cd00130">
    <property type="entry name" value="PAS"/>
    <property type="match status" value="1"/>
</dbReference>
<keyword evidence="15" id="KW-1185">Reference proteome</keyword>